<dbReference type="EMBL" id="JANUGV010000003">
    <property type="protein sequence ID" value="MCS0609393.1"/>
    <property type="molecule type" value="Genomic_DNA"/>
</dbReference>
<feature type="compositionally biased region" description="Low complexity" evidence="1">
    <location>
        <begin position="111"/>
        <end position="122"/>
    </location>
</feature>
<feature type="region of interest" description="Disordered" evidence="1">
    <location>
        <begin position="110"/>
        <end position="186"/>
    </location>
</feature>
<dbReference type="Proteomes" id="UP001205861">
    <property type="component" value="Unassembled WGS sequence"/>
</dbReference>
<feature type="compositionally biased region" description="Polar residues" evidence="1">
    <location>
        <begin position="148"/>
        <end position="157"/>
    </location>
</feature>
<reference evidence="2 3" key="1">
    <citation type="submission" date="2022-08" db="EMBL/GenBank/DDBJ databases">
        <title>Reclassification of Massilia species as members of the genera Telluria, Duganella, Pseudoduganella, Mokoshia gen. nov. and Zemynaea gen. nov. using orthogonal and non-orthogonal genome-based approaches.</title>
        <authorList>
            <person name="Bowman J.P."/>
        </authorList>
    </citation>
    <scope>NUCLEOTIDE SEQUENCE [LARGE SCALE GENOMIC DNA]</scope>
    <source>
        <strain evidence="2 3">JCM 31607</strain>
    </source>
</reference>
<feature type="compositionally biased region" description="Low complexity" evidence="1">
    <location>
        <begin position="63"/>
        <end position="88"/>
    </location>
</feature>
<evidence type="ECO:0008006" key="4">
    <source>
        <dbReference type="Google" id="ProtNLM"/>
    </source>
</evidence>
<accession>A0ABT2BNC2</accession>
<feature type="compositionally biased region" description="Low complexity" evidence="1">
    <location>
        <begin position="1"/>
        <end position="38"/>
    </location>
</feature>
<feature type="compositionally biased region" description="Low complexity" evidence="1">
    <location>
        <begin position="158"/>
        <end position="184"/>
    </location>
</feature>
<protein>
    <recommendedName>
        <fullName evidence="4">Harpin HrpZ</fullName>
    </recommendedName>
</protein>
<organism evidence="2 3">
    <name type="scientific">Massilia solisilvae</name>
    <dbReference type="NCBI Taxonomy" id="1811225"/>
    <lineage>
        <taxon>Bacteria</taxon>
        <taxon>Pseudomonadati</taxon>
        <taxon>Pseudomonadota</taxon>
        <taxon>Betaproteobacteria</taxon>
        <taxon>Burkholderiales</taxon>
        <taxon>Oxalobacteraceae</taxon>
        <taxon>Telluria group</taxon>
        <taxon>Massilia</taxon>
    </lineage>
</organism>
<evidence type="ECO:0000313" key="2">
    <source>
        <dbReference type="EMBL" id="MCS0609393.1"/>
    </source>
</evidence>
<sequence>MSISSISSSLSSLTQTSQLGSASRASADDQAQQVQGGAPPRPHGGGGLGKAVMQSLADTLGIDTSSAGGASATDGSTSTAASTAGTTDVASAQQALGSFMQSLMSALHAQGAGASASSGTNGRDPDGDGDGHKGPRMGQGGPGRMESDLQSLIQKLASSSTGTSTSSDSTTSSHSTPSDSGTSTLQDSFKNLLSALGVSTDGSSDKLNSFLQSLQSKMADVHPAGNAVNTSA</sequence>
<evidence type="ECO:0000313" key="3">
    <source>
        <dbReference type="Proteomes" id="UP001205861"/>
    </source>
</evidence>
<gene>
    <name evidence="2" type="ORF">NX773_14575</name>
</gene>
<dbReference type="RefSeq" id="WP_258857039.1">
    <property type="nucleotide sequence ID" value="NZ_JANUGV010000003.1"/>
</dbReference>
<name>A0ABT2BNC2_9BURK</name>
<comment type="caution">
    <text evidence="2">The sequence shown here is derived from an EMBL/GenBank/DDBJ whole genome shotgun (WGS) entry which is preliminary data.</text>
</comment>
<proteinExistence type="predicted"/>
<feature type="region of interest" description="Disordered" evidence="1">
    <location>
        <begin position="1"/>
        <end position="88"/>
    </location>
</feature>
<evidence type="ECO:0000256" key="1">
    <source>
        <dbReference type="SAM" id="MobiDB-lite"/>
    </source>
</evidence>
<feature type="compositionally biased region" description="Basic and acidic residues" evidence="1">
    <location>
        <begin position="123"/>
        <end position="133"/>
    </location>
</feature>
<keyword evidence="3" id="KW-1185">Reference proteome</keyword>